<dbReference type="EMBL" id="LQOW01000031">
    <property type="protein sequence ID" value="ORV57247.1"/>
    <property type="molecule type" value="Genomic_DNA"/>
</dbReference>
<dbReference type="InterPro" id="IPR001387">
    <property type="entry name" value="Cro/C1-type_HTH"/>
</dbReference>
<evidence type="ECO:0000259" key="1">
    <source>
        <dbReference type="PROSITE" id="PS50943"/>
    </source>
</evidence>
<dbReference type="SUPFAM" id="SSF47413">
    <property type="entry name" value="lambda repressor-like DNA-binding domains"/>
    <property type="match status" value="1"/>
</dbReference>
<comment type="caution">
    <text evidence="2">The sequence shown here is derived from an EMBL/GenBank/DDBJ whole genome shotgun (WGS) entry which is preliminary data.</text>
</comment>
<keyword evidence="3" id="KW-1185">Reference proteome</keyword>
<dbReference type="PROSITE" id="PS50943">
    <property type="entry name" value="HTH_CROC1"/>
    <property type="match status" value="1"/>
</dbReference>
<reference evidence="2 3" key="1">
    <citation type="submission" date="2016-01" db="EMBL/GenBank/DDBJ databases">
        <title>The new phylogeny of the genus Mycobacterium.</title>
        <authorList>
            <person name="Tarcisio F."/>
            <person name="Conor M."/>
            <person name="Antonella G."/>
            <person name="Elisabetta G."/>
            <person name="Giulia F.S."/>
            <person name="Sara T."/>
            <person name="Anna F."/>
            <person name="Clotilde B."/>
            <person name="Roberto B."/>
            <person name="Veronica D.S."/>
            <person name="Fabio R."/>
            <person name="Monica P."/>
            <person name="Olivier J."/>
            <person name="Enrico T."/>
            <person name="Nicola S."/>
        </authorList>
    </citation>
    <scope>NUCLEOTIDE SEQUENCE [LARGE SCALE GENOMIC DNA]</scope>
    <source>
        <strain evidence="2 3">DSM 45731</strain>
    </source>
</reference>
<evidence type="ECO:0000313" key="3">
    <source>
        <dbReference type="Proteomes" id="UP000194000"/>
    </source>
</evidence>
<accession>A0A1X1UKB8</accession>
<sequence length="177" mass="20212">MNARPTEDEGRTADGKERLTPAIVEALKNKGLSQSDIAKQYGVTRQYVSWIKHTYGGRLTPRELALRHFPFKVPVEMGNTSPFKRLRDHGEYVATGGVGMSDDKLQRLRSFYRKLREDNLVVEFDPSIPPIPGVSNKGGWAYRERLPEDGDLLIRVNEFTNITDRGRNIWRFPAIDP</sequence>
<protein>
    <submittedName>
        <fullName evidence="2">Repressor</fullName>
    </submittedName>
</protein>
<organism evidence="2 3">
    <name type="scientific">Mycobacterium fragae</name>
    <dbReference type="NCBI Taxonomy" id="1260918"/>
    <lineage>
        <taxon>Bacteria</taxon>
        <taxon>Bacillati</taxon>
        <taxon>Actinomycetota</taxon>
        <taxon>Actinomycetes</taxon>
        <taxon>Mycobacteriales</taxon>
        <taxon>Mycobacteriaceae</taxon>
        <taxon>Mycobacterium</taxon>
    </lineage>
</organism>
<dbReference type="InterPro" id="IPR010982">
    <property type="entry name" value="Lambda_DNA-bd_dom_sf"/>
</dbReference>
<evidence type="ECO:0000313" key="2">
    <source>
        <dbReference type="EMBL" id="ORV57247.1"/>
    </source>
</evidence>
<dbReference type="AlphaFoldDB" id="A0A1X1UKB8"/>
<dbReference type="Proteomes" id="UP000194000">
    <property type="component" value="Unassembled WGS sequence"/>
</dbReference>
<dbReference type="CDD" id="cd00093">
    <property type="entry name" value="HTH_XRE"/>
    <property type="match status" value="1"/>
</dbReference>
<feature type="domain" description="HTH cro/C1-type" evidence="1">
    <location>
        <begin position="23"/>
        <end position="49"/>
    </location>
</feature>
<proteinExistence type="predicted"/>
<gene>
    <name evidence="2" type="ORF">AWC06_00805</name>
</gene>
<dbReference type="GO" id="GO:0003677">
    <property type="term" value="F:DNA binding"/>
    <property type="evidence" value="ECO:0007669"/>
    <property type="project" value="InterPro"/>
</dbReference>
<name>A0A1X1UKB8_9MYCO</name>
<dbReference type="Gene3D" id="1.10.10.60">
    <property type="entry name" value="Homeodomain-like"/>
    <property type="match status" value="1"/>
</dbReference>